<dbReference type="PANTHER" id="PTHR33545">
    <property type="entry name" value="UPF0750 MEMBRANE PROTEIN YITT-RELATED"/>
    <property type="match status" value="1"/>
</dbReference>
<gene>
    <name evidence="8" type="ORF">H8S07_10790</name>
</gene>
<feature type="transmembrane region" description="Helical" evidence="6">
    <location>
        <begin position="152"/>
        <end position="170"/>
    </location>
</feature>
<dbReference type="CDD" id="cd16380">
    <property type="entry name" value="YitT_C"/>
    <property type="match status" value="1"/>
</dbReference>
<evidence type="ECO:0000256" key="2">
    <source>
        <dbReference type="ARBA" id="ARBA00022475"/>
    </source>
</evidence>
<comment type="subcellular location">
    <subcellularLocation>
        <location evidence="1">Cell membrane</location>
        <topology evidence="1">Multi-pass membrane protein</topology>
    </subcellularLocation>
</comment>
<evidence type="ECO:0000256" key="3">
    <source>
        <dbReference type="ARBA" id="ARBA00022692"/>
    </source>
</evidence>
<proteinExistence type="predicted"/>
<keyword evidence="3 6" id="KW-0812">Transmembrane</keyword>
<feature type="transmembrane region" description="Helical" evidence="6">
    <location>
        <begin position="50"/>
        <end position="71"/>
    </location>
</feature>
<organism evidence="8 9">
    <name type="scientific">Dorea hominis</name>
    <dbReference type="NCBI Taxonomy" id="2763040"/>
    <lineage>
        <taxon>Bacteria</taxon>
        <taxon>Bacillati</taxon>
        <taxon>Bacillota</taxon>
        <taxon>Clostridia</taxon>
        <taxon>Lachnospirales</taxon>
        <taxon>Lachnospiraceae</taxon>
        <taxon>Dorea</taxon>
    </lineage>
</organism>
<evidence type="ECO:0000256" key="5">
    <source>
        <dbReference type="ARBA" id="ARBA00023136"/>
    </source>
</evidence>
<dbReference type="PANTHER" id="PTHR33545:SF5">
    <property type="entry name" value="UPF0750 MEMBRANE PROTEIN YITT"/>
    <property type="match status" value="1"/>
</dbReference>
<name>A0ABR7EWT7_9FIRM</name>
<feature type="domain" description="DUF2179" evidence="7">
    <location>
        <begin position="224"/>
        <end position="277"/>
    </location>
</feature>
<dbReference type="Pfam" id="PF02588">
    <property type="entry name" value="YitT_membrane"/>
    <property type="match status" value="1"/>
</dbReference>
<dbReference type="Pfam" id="PF10035">
    <property type="entry name" value="DUF2179"/>
    <property type="match status" value="1"/>
</dbReference>
<evidence type="ECO:0000256" key="6">
    <source>
        <dbReference type="SAM" id="Phobius"/>
    </source>
</evidence>
<dbReference type="Gene3D" id="3.30.70.120">
    <property type="match status" value="1"/>
</dbReference>
<feature type="transmembrane region" description="Helical" evidence="6">
    <location>
        <begin position="78"/>
        <end position="97"/>
    </location>
</feature>
<evidence type="ECO:0000313" key="8">
    <source>
        <dbReference type="EMBL" id="MBC5665743.1"/>
    </source>
</evidence>
<dbReference type="InterPro" id="IPR003740">
    <property type="entry name" value="YitT"/>
</dbReference>
<dbReference type="EMBL" id="JACOOY010000014">
    <property type="protein sequence ID" value="MBC5665743.1"/>
    <property type="molecule type" value="Genomic_DNA"/>
</dbReference>
<dbReference type="RefSeq" id="WP_118519536.1">
    <property type="nucleotide sequence ID" value="NZ_JACOOY010000014.1"/>
</dbReference>
<sequence length="302" mass="33078">MQKNWGKTLFTLAGVLLGNIILAFAVAAFIVPTGIVMGGATGIALTITHYVPMSLSVVLLGVNVILFLSGAFILGKKFAVTTIVSTFLYPLCLSVVQKIPGITTLTDNQLLSAIYAGVLMGIGIGIIVRVGASTGGTDIIALILNKVAHIPLAPLMYVVDFIVLSSQILFSNSEQVMYGILNLVLTTVLLNKVMLLGTSQIQLFIISEKYEEIREDLLSKLDLGTTMIYIENGYRHEKQKGVMCIIPNRKLYSTKEMIHSIDPYAFITITQINEVRGQGFTFERIRYQELPEDRKSAGDRQS</sequence>
<feature type="transmembrane region" description="Helical" evidence="6">
    <location>
        <begin position="109"/>
        <end position="132"/>
    </location>
</feature>
<dbReference type="PIRSF" id="PIRSF006483">
    <property type="entry name" value="Membrane_protein_YitT"/>
    <property type="match status" value="1"/>
</dbReference>
<keyword evidence="4 6" id="KW-1133">Transmembrane helix</keyword>
<keyword evidence="5 6" id="KW-0472">Membrane</keyword>
<dbReference type="InterPro" id="IPR051461">
    <property type="entry name" value="UPF0750_membrane"/>
</dbReference>
<dbReference type="Proteomes" id="UP000647235">
    <property type="component" value="Unassembled WGS sequence"/>
</dbReference>
<accession>A0ABR7EWT7</accession>
<protein>
    <submittedName>
        <fullName evidence="8">YitT family protein</fullName>
    </submittedName>
</protein>
<evidence type="ECO:0000259" key="7">
    <source>
        <dbReference type="Pfam" id="PF10035"/>
    </source>
</evidence>
<comment type="caution">
    <text evidence="8">The sequence shown here is derived from an EMBL/GenBank/DDBJ whole genome shotgun (WGS) entry which is preliminary data.</text>
</comment>
<dbReference type="InterPro" id="IPR015867">
    <property type="entry name" value="N-reg_PII/ATP_PRibTrfase_C"/>
</dbReference>
<keyword evidence="9" id="KW-1185">Reference proteome</keyword>
<evidence type="ECO:0000256" key="1">
    <source>
        <dbReference type="ARBA" id="ARBA00004651"/>
    </source>
</evidence>
<evidence type="ECO:0000256" key="4">
    <source>
        <dbReference type="ARBA" id="ARBA00022989"/>
    </source>
</evidence>
<keyword evidence="2" id="KW-1003">Cell membrane</keyword>
<feature type="transmembrane region" description="Helical" evidence="6">
    <location>
        <begin position="176"/>
        <end position="195"/>
    </location>
</feature>
<reference evidence="8 9" key="1">
    <citation type="submission" date="2020-08" db="EMBL/GenBank/DDBJ databases">
        <title>Genome public.</title>
        <authorList>
            <person name="Liu C."/>
            <person name="Sun Q."/>
        </authorList>
    </citation>
    <scope>NUCLEOTIDE SEQUENCE [LARGE SCALE GENOMIC DNA]</scope>
    <source>
        <strain evidence="8 9">NSJ-36</strain>
    </source>
</reference>
<evidence type="ECO:0000313" key="9">
    <source>
        <dbReference type="Proteomes" id="UP000647235"/>
    </source>
</evidence>
<dbReference type="InterPro" id="IPR019264">
    <property type="entry name" value="DUF2179"/>
</dbReference>